<gene>
    <name evidence="2" type="ORF">TRFO_05465</name>
</gene>
<protein>
    <submittedName>
        <fullName evidence="2">Uncharacterized protein</fullName>
    </submittedName>
</protein>
<dbReference type="OrthoDB" id="10266478at2759"/>
<comment type="caution">
    <text evidence="2">The sequence shown here is derived from an EMBL/GenBank/DDBJ whole genome shotgun (WGS) entry which is preliminary data.</text>
</comment>
<accession>A0A1J4K7B7</accession>
<keyword evidence="1" id="KW-0812">Transmembrane</keyword>
<keyword evidence="3" id="KW-1185">Reference proteome</keyword>
<dbReference type="PANTHER" id="PTHR33538">
    <property type="entry name" value="PROTEIN GAMETE EXPRESSED 1"/>
    <property type="match status" value="1"/>
</dbReference>
<proteinExistence type="predicted"/>
<dbReference type="VEuPathDB" id="TrichDB:TRFO_05465"/>
<sequence length="348" mass="40524">MLFSFLFLCASDQSIIEFEEPTADIIIGQMRSGKKFSDVIDVRPFVNSFPTAKELVEIVDNLEFPYQSCYSDILSRLNVDCNTNDPEEQRYLALHFTQCYFNITNRLDEFPYDIADKDKTPQMSSHVYSIYTVMKTHLRNLCHFAKQSMFNEETSRQLINLFKSVIDSSKTIEDMNQTMNSSFISLTNSISTISEQLKQGQHILMVIRNQTITFETSVKAMTEVLKKPLEHLANVKAFFLMVIVSFFISMFLPEILLPMLLLTAVYFFGEKSLSNYFEWWEKSYFKIGLKIVYFAVCASYPLYKVSKNFVNITSFILKFLRIKKEPVYRIPRFGVNPLPKGPLRPRAY</sequence>
<dbReference type="EMBL" id="MLAK01000716">
    <property type="protein sequence ID" value="OHT06776.1"/>
    <property type="molecule type" value="Genomic_DNA"/>
</dbReference>
<feature type="transmembrane region" description="Helical" evidence="1">
    <location>
        <begin position="237"/>
        <end position="267"/>
    </location>
</feature>
<dbReference type="AlphaFoldDB" id="A0A1J4K7B7"/>
<evidence type="ECO:0000313" key="2">
    <source>
        <dbReference type="EMBL" id="OHT06776.1"/>
    </source>
</evidence>
<dbReference type="GeneID" id="94827211"/>
<evidence type="ECO:0000313" key="3">
    <source>
        <dbReference type="Proteomes" id="UP000179807"/>
    </source>
</evidence>
<dbReference type="PANTHER" id="PTHR33538:SF2">
    <property type="entry name" value="PROTEIN GAMETE EXPRESSED 1"/>
    <property type="match status" value="1"/>
</dbReference>
<keyword evidence="1" id="KW-0472">Membrane</keyword>
<evidence type="ECO:0000256" key="1">
    <source>
        <dbReference type="SAM" id="Phobius"/>
    </source>
</evidence>
<name>A0A1J4K7B7_9EUKA</name>
<dbReference type="RefSeq" id="XP_068359912.1">
    <property type="nucleotide sequence ID" value="XM_068492507.1"/>
</dbReference>
<dbReference type="Proteomes" id="UP000179807">
    <property type="component" value="Unassembled WGS sequence"/>
</dbReference>
<dbReference type="InterPro" id="IPR040346">
    <property type="entry name" value="GEX1/Brambleberry"/>
</dbReference>
<keyword evidence="1" id="KW-1133">Transmembrane helix</keyword>
<organism evidence="2 3">
    <name type="scientific">Tritrichomonas foetus</name>
    <dbReference type="NCBI Taxonomy" id="1144522"/>
    <lineage>
        <taxon>Eukaryota</taxon>
        <taxon>Metamonada</taxon>
        <taxon>Parabasalia</taxon>
        <taxon>Tritrichomonadida</taxon>
        <taxon>Tritrichomonadidae</taxon>
        <taxon>Tritrichomonas</taxon>
    </lineage>
</organism>
<reference evidence="2" key="1">
    <citation type="submission" date="2016-10" db="EMBL/GenBank/DDBJ databases">
        <authorList>
            <person name="Benchimol M."/>
            <person name="Almeida L.G."/>
            <person name="Vasconcelos A.T."/>
            <person name="Perreira-Neves A."/>
            <person name="Rosa I.A."/>
            <person name="Tasca T."/>
            <person name="Bogo M.R."/>
            <person name="de Souza W."/>
        </authorList>
    </citation>
    <scope>NUCLEOTIDE SEQUENCE [LARGE SCALE GENOMIC DNA]</scope>
    <source>
        <strain evidence="2">K</strain>
    </source>
</reference>